<name>A0A2P2R296_RHIMU</name>
<accession>A0A2P2R296</accession>
<sequence length="15" mass="1902">MLYFSYFCMALRMLL</sequence>
<dbReference type="EMBL" id="GGEC01092827">
    <property type="protein sequence ID" value="MBX73311.1"/>
    <property type="molecule type" value="Transcribed_RNA"/>
</dbReference>
<protein>
    <submittedName>
        <fullName evidence="1">Uncharacterized protein</fullName>
    </submittedName>
</protein>
<reference evidence="1" key="1">
    <citation type="submission" date="2018-02" db="EMBL/GenBank/DDBJ databases">
        <title>Rhizophora mucronata_Transcriptome.</title>
        <authorList>
            <person name="Meera S.P."/>
            <person name="Sreeshan A."/>
            <person name="Augustine A."/>
        </authorList>
    </citation>
    <scope>NUCLEOTIDE SEQUENCE</scope>
    <source>
        <tissue evidence="1">Leaf</tissue>
    </source>
</reference>
<organism evidence="1">
    <name type="scientific">Rhizophora mucronata</name>
    <name type="common">Asiatic mangrove</name>
    <dbReference type="NCBI Taxonomy" id="61149"/>
    <lineage>
        <taxon>Eukaryota</taxon>
        <taxon>Viridiplantae</taxon>
        <taxon>Streptophyta</taxon>
        <taxon>Embryophyta</taxon>
        <taxon>Tracheophyta</taxon>
        <taxon>Spermatophyta</taxon>
        <taxon>Magnoliopsida</taxon>
        <taxon>eudicotyledons</taxon>
        <taxon>Gunneridae</taxon>
        <taxon>Pentapetalae</taxon>
        <taxon>rosids</taxon>
        <taxon>fabids</taxon>
        <taxon>Malpighiales</taxon>
        <taxon>Rhizophoraceae</taxon>
        <taxon>Rhizophora</taxon>
    </lineage>
</organism>
<proteinExistence type="predicted"/>
<evidence type="ECO:0000313" key="1">
    <source>
        <dbReference type="EMBL" id="MBX73311.1"/>
    </source>
</evidence>